<comment type="caution">
    <text evidence="6">The sequence shown here is derived from an EMBL/GenBank/DDBJ whole genome shotgun (WGS) entry which is preliminary data.</text>
</comment>
<dbReference type="InterPro" id="IPR005000">
    <property type="entry name" value="Aldolase/citrate-lyase_domain"/>
</dbReference>
<dbReference type="PANTHER" id="PTHR32308">
    <property type="entry name" value="LYASE BETA SUBUNIT, PUTATIVE (AFU_ORTHOLOGUE AFUA_4G13030)-RELATED"/>
    <property type="match status" value="1"/>
</dbReference>
<evidence type="ECO:0000313" key="7">
    <source>
        <dbReference type="Proteomes" id="UP001162802"/>
    </source>
</evidence>
<evidence type="ECO:0000256" key="4">
    <source>
        <dbReference type="ARBA" id="ARBA00022842"/>
    </source>
</evidence>
<evidence type="ECO:0000256" key="3">
    <source>
        <dbReference type="ARBA" id="ARBA00022723"/>
    </source>
</evidence>
<comment type="similarity">
    <text evidence="2">Belongs to the HpcH/HpaI aldolase family.</text>
</comment>
<dbReference type="SUPFAM" id="SSF51621">
    <property type="entry name" value="Phosphoenolpyruvate/pyruvate domain"/>
    <property type="match status" value="1"/>
</dbReference>
<proteinExistence type="inferred from homology"/>
<evidence type="ECO:0000259" key="5">
    <source>
        <dbReference type="Pfam" id="PF03328"/>
    </source>
</evidence>
<dbReference type="Pfam" id="PF03328">
    <property type="entry name" value="HpcH_HpaI"/>
    <property type="match status" value="1"/>
</dbReference>
<dbReference type="PANTHER" id="PTHR32308:SF0">
    <property type="entry name" value="HPCH_HPAI ALDOLASE_CITRATE LYASE DOMAIN-CONTAINING PROTEIN"/>
    <property type="match status" value="1"/>
</dbReference>
<sequence>MKSRSWLLVPGNSEERLGTAIGTGADIVVIDLEDTVPVSEKARARDLAAGWLSAHRQHVIEQQRMGRWVRLNSMESGYVREDLAAVMPFAPDGVILPKATGPETVRQLASEVYEFEQSLGLAANSTRIMPVVGETPGAALRIAEYASSAHQRVVGLTWNAAGLSAAMGGQAVRTLQGAWSDTARFVRVQALLSAHAGDVMAIDAPFDDFDNEAGTNTAAQGARADGFSGMFAIHPAQIPTINAAFTPSVEELVEARDVVAAFEGNPHVGSLPLRGRMIDRSHLALARRTIAMFERDGRGGEDLRRQPILRPA</sequence>
<gene>
    <name evidence="6" type="ORF">MTR65_09700</name>
</gene>
<evidence type="ECO:0000256" key="1">
    <source>
        <dbReference type="ARBA" id="ARBA00001946"/>
    </source>
</evidence>
<dbReference type="GO" id="GO:0016829">
    <property type="term" value="F:lyase activity"/>
    <property type="evidence" value="ECO:0007669"/>
    <property type="project" value="UniProtKB-KW"/>
</dbReference>
<evidence type="ECO:0000313" key="6">
    <source>
        <dbReference type="EMBL" id="MCJ1960953.1"/>
    </source>
</evidence>
<keyword evidence="7" id="KW-1185">Reference proteome</keyword>
<accession>A0ABT0ACL5</accession>
<dbReference type="InterPro" id="IPR015813">
    <property type="entry name" value="Pyrv/PenolPyrv_kinase-like_dom"/>
</dbReference>
<protein>
    <submittedName>
        <fullName evidence="6">CoA ester lyase</fullName>
    </submittedName>
</protein>
<keyword evidence="3" id="KW-0479">Metal-binding</keyword>
<dbReference type="InterPro" id="IPR040442">
    <property type="entry name" value="Pyrv_kinase-like_dom_sf"/>
</dbReference>
<name>A0ABT0ACL5_9SPHN</name>
<comment type="cofactor">
    <cofactor evidence="1">
        <name>Mg(2+)</name>
        <dbReference type="ChEBI" id="CHEBI:18420"/>
    </cofactor>
</comment>
<organism evidence="6 7">
    <name type="scientific">Novosphingobium mangrovi</name>
    <name type="common">ex Hu et al. 2023</name>
    <dbReference type="NCBI Taxonomy" id="2930094"/>
    <lineage>
        <taxon>Bacteria</taxon>
        <taxon>Pseudomonadati</taxon>
        <taxon>Pseudomonadota</taxon>
        <taxon>Alphaproteobacteria</taxon>
        <taxon>Sphingomonadales</taxon>
        <taxon>Sphingomonadaceae</taxon>
        <taxon>Novosphingobium</taxon>
    </lineage>
</organism>
<reference evidence="6" key="1">
    <citation type="submission" date="2022-03" db="EMBL/GenBank/DDBJ databases">
        <title>Identification of a novel bacterium isolated from mangrove sediments.</title>
        <authorList>
            <person name="Pan X."/>
        </authorList>
    </citation>
    <scope>NUCLEOTIDE SEQUENCE</scope>
    <source>
        <strain evidence="6">B2637</strain>
    </source>
</reference>
<dbReference type="PIRSF" id="PIRSF015582">
    <property type="entry name" value="Cit_lyase_B"/>
    <property type="match status" value="1"/>
</dbReference>
<dbReference type="InterPro" id="IPR011206">
    <property type="entry name" value="Citrate_lyase_beta/mcl1/mcl2"/>
</dbReference>
<evidence type="ECO:0000256" key="2">
    <source>
        <dbReference type="ARBA" id="ARBA00005568"/>
    </source>
</evidence>
<dbReference type="RefSeq" id="WP_243799572.1">
    <property type="nucleotide sequence ID" value="NZ_JALHAT010000014.1"/>
</dbReference>
<feature type="domain" description="HpcH/HpaI aldolase/citrate lyase" evidence="5">
    <location>
        <begin position="4"/>
        <end position="235"/>
    </location>
</feature>
<dbReference type="Proteomes" id="UP001162802">
    <property type="component" value="Unassembled WGS sequence"/>
</dbReference>
<dbReference type="EMBL" id="JALHAT010000014">
    <property type="protein sequence ID" value="MCJ1960953.1"/>
    <property type="molecule type" value="Genomic_DNA"/>
</dbReference>
<keyword evidence="4" id="KW-0460">Magnesium</keyword>
<keyword evidence="6" id="KW-0456">Lyase</keyword>
<dbReference type="Gene3D" id="3.20.20.60">
    <property type="entry name" value="Phosphoenolpyruvate-binding domains"/>
    <property type="match status" value="1"/>
</dbReference>